<evidence type="ECO:0000256" key="7">
    <source>
        <dbReference type="PIRSR" id="PIRSR000398-1"/>
    </source>
</evidence>
<protein>
    <recommendedName>
        <fullName evidence="2 8">Site-specific DNA-methyltransferase (adenine-specific)</fullName>
        <ecNumber evidence="2 8">2.1.1.72</ecNumber>
    </recommendedName>
</protein>
<dbReference type="Proteomes" id="UP000010472">
    <property type="component" value="Chromosome"/>
</dbReference>
<keyword evidence="5 8" id="KW-0949">S-adenosyl-L-methionine</keyword>
<keyword evidence="3 8" id="KW-0489">Methyltransferase</keyword>
<dbReference type="EC" id="2.1.1.72" evidence="2 8"/>
<feature type="binding site" evidence="7">
    <location>
        <position position="20"/>
    </location>
    <ligand>
        <name>S-adenosyl-L-methionine</name>
        <dbReference type="ChEBI" id="CHEBI:59789"/>
    </ligand>
</feature>
<dbReference type="GO" id="GO:0043565">
    <property type="term" value="F:sequence-specific DNA binding"/>
    <property type="evidence" value="ECO:0007669"/>
    <property type="project" value="TreeGrafter"/>
</dbReference>
<dbReference type="InterPro" id="IPR012263">
    <property type="entry name" value="M_m6A_EcoRV"/>
</dbReference>
<gene>
    <name evidence="9" type="ORF">Cri9333_3226</name>
</gene>
<feature type="binding site" evidence="7">
    <location>
        <position position="70"/>
    </location>
    <ligand>
        <name>S-adenosyl-L-methionine</name>
        <dbReference type="ChEBI" id="CHEBI:59789"/>
    </ligand>
</feature>
<dbReference type="NCBIfam" id="TIGR00571">
    <property type="entry name" value="dam"/>
    <property type="match status" value="1"/>
</dbReference>
<evidence type="ECO:0000256" key="1">
    <source>
        <dbReference type="ARBA" id="ARBA00006594"/>
    </source>
</evidence>
<evidence type="ECO:0000256" key="2">
    <source>
        <dbReference type="ARBA" id="ARBA00011900"/>
    </source>
</evidence>
<dbReference type="GO" id="GO:0009307">
    <property type="term" value="P:DNA restriction-modification system"/>
    <property type="evidence" value="ECO:0007669"/>
    <property type="project" value="InterPro"/>
</dbReference>
<feature type="binding site" evidence="7">
    <location>
        <position position="213"/>
    </location>
    <ligand>
        <name>S-adenosyl-L-methionine</name>
        <dbReference type="ChEBI" id="CHEBI:59789"/>
    </ligand>
</feature>
<keyword evidence="10" id="KW-1185">Reference proteome</keyword>
<evidence type="ECO:0000256" key="5">
    <source>
        <dbReference type="ARBA" id="ARBA00022691"/>
    </source>
</evidence>
<evidence type="ECO:0000313" key="9">
    <source>
        <dbReference type="EMBL" id="AFZ14059.1"/>
    </source>
</evidence>
<organism evidence="9 10">
    <name type="scientific">Crinalium epipsammum PCC 9333</name>
    <dbReference type="NCBI Taxonomy" id="1173022"/>
    <lineage>
        <taxon>Bacteria</taxon>
        <taxon>Bacillati</taxon>
        <taxon>Cyanobacteriota</taxon>
        <taxon>Cyanophyceae</taxon>
        <taxon>Gomontiellales</taxon>
        <taxon>Gomontiellaceae</taxon>
        <taxon>Crinalium</taxon>
    </lineage>
</organism>
<dbReference type="Gene3D" id="1.10.1020.10">
    <property type="entry name" value="Adenine-specific Methyltransferase, Domain 2"/>
    <property type="match status" value="1"/>
</dbReference>
<name>K9W2P4_9CYAN</name>
<evidence type="ECO:0000313" key="10">
    <source>
        <dbReference type="Proteomes" id="UP000010472"/>
    </source>
</evidence>
<evidence type="ECO:0000256" key="3">
    <source>
        <dbReference type="ARBA" id="ARBA00022603"/>
    </source>
</evidence>
<dbReference type="GO" id="GO:0032259">
    <property type="term" value="P:methylation"/>
    <property type="evidence" value="ECO:0007669"/>
    <property type="project" value="UniProtKB-KW"/>
</dbReference>
<sequence length="308" mass="35576">MPLEISSAQAKPFLKWAGGKSKLIPQFVDYFPQQLKLGKINRYVEPFIGGGSVLFYIAQNYLIEEFVIADISPEIVMAYQVIKNDVESLINSLLEIQAKYFTLEVDQQKELFYDIRSKFNLHQQDINLNEINQACVERTAYLIFLNRTCFNGLYRVNSKSEFNVPFGRYKNPKICSTDNLRAVSAILQDAEIRHGDFMSCEDVVDNKTFVYFDPPYRPISVTANFNSYSNLEFDDAAQIRLADFFRKLDARGAKLMLSNSDPKNINPDDDFFEKAYQGYKIERVKASRMINSNAQKRGQINELIIMNY</sequence>
<dbReference type="STRING" id="1173022.Cri9333_3226"/>
<dbReference type="KEGG" id="cep:Cri9333_3226"/>
<dbReference type="InterPro" id="IPR023095">
    <property type="entry name" value="Ade_MeTrfase_dom_2"/>
</dbReference>
<dbReference type="PANTHER" id="PTHR30481">
    <property type="entry name" value="DNA ADENINE METHYLASE"/>
    <property type="match status" value="1"/>
</dbReference>
<feature type="binding site" evidence="7">
    <location>
        <position position="16"/>
    </location>
    <ligand>
        <name>S-adenosyl-L-methionine</name>
        <dbReference type="ChEBI" id="CHEBI:59789"/>
    </ligand>
</feature>
<evidence type="ECO:0000256" key="8">
    <source>
        <dbReference type="RuleBase" id="RU361257"/>
    </source>
</evidence>
<dbReference type="Gene3D" id="3.40.50.150">
    <property type="entry name" value="Vaccinia Virus protein VP39"/>
    <property type="match status" value="1"/>
</dbReference>
<dbReference type="HOGENOM" id="CLU_063430_0_0_3"/>
<dbReference type="AlphaFoldDB" id="K9W2P4"/>
<accession>K9W2P4</accession>
<dbReference type="PANTHER" id="PTHR30481:SF3">
    <property type="entry name" value="DNA ADENINE METHYLASE"/>
    <property type="match status" value="1"/>
</dbReference>
<dbReference type="REBASE" id="58058">
    <property type="entry name" value="M.Cep9333ORF3226P"/>
</dbReference>
<dbReference type="Pfam" id="PF02086">
    <property type="entry name" value="MethyltransfD12"/>
    <property type="match status" value="1"/>
</dbReference>
<reference evidence="9 10" key="1">
    <citation type="submission" date="2012-06" db="EMBL/GenBank/DDBJ databases">
        <title>Finished chromosome of genome of Crinalium epipsammum PCC 9333.</title>
        <authorList>
            <consortium name="US DOE Joint Genome Institute"/>
            <person name="Gugger M."/>
            <person name="Coursin T."/>
            <person name="Rippka R."/>
            <person name="Tandeau De Marsac N."/>
            <person name="Huntemann M."/>
            <person name="Wei C.-L."/>
            <person name="Han J."/>
            <person name="Detter J.C."/>
            <person name="Han C."/>
            <person name="Tapia R."/>
            <person name="Davenport K."/>
            <person name="Daligault H."/>
            <person name="Erkkila T."/>
            <person name="Gu W."/>
            <person name="Munk A.C.C."/>
            <person name="Teshima H."/>
            <person name="Xu Y."/>
            <person name="Chain P."/>
            <person name="Chen A."/>
            <person name="Krypides N."/>
            <person name="Mavromatis K."/>
            <person name="Markowitz V."/>
            <person name="Szeto E."/>
            <person name="Ivanova N."/>
            <person name="Mikhailova N."/>
            <person name="Ovchinnikova G."/>
            <person name="Pagani I."/>
            <person name="Pati A."/>
            <person name="Goodwin L."/>
            <person name="Peters L."/>
            <person name="Pitluck S."/>
            <person name="Woyke T."/>
            <person name="Kerfeld C."/>
        </authorList>
    </citation>
    <scope>NUCLEOTIDE SEQUENCE [LARGE SCALE GENOMIC DNA]</scope>
    <source>
        <strain evidence="9 10">PCC 9333</strain>
    </source>
</reference>
<proteinExistence type="inferred from homology"/>
<dbReference type="PIRSF" id="PIRSF000398">
    <property type="entry name" value="M_m6A_EcoRV"/>
    <property type="match status" value="1"/>
</dbReference>
<dbReference type="GO" id="GO:0009007">
    <property type="term" value="F:site-specific DNA-methyltransferase (adenine-specific) activity"/>
    <property type="evidence" value="ECO:0007669"/>
    <property type="project" value="UniProtKB-UniRule"/>
</dbReference>
<dbReference type="PATRIC" id="fig|1173022.3.peg.3487"/>
<dbReference type="EMBL" id="CP003620">
    <property type="protein sequence ID" value="AFZ14059.1"/>
    <property type="molecule type" value="Genomic_DNA"/>
</dbReference>
<dbReference type="InterPro" id="IPR029063">
    <property type="entry name" value="SAM-dependent_MTases_sf"/>
</dbReference>
<evidence type="ECO:0000256" key="4">
    <source>
        <dbReference type="ARBA" id="ARBA00022679"/>
    </source>
</evidence>
<dbReference type="InterPro" id="IPR002052">
    <property type="entry name" value="DNA_methylase_N6_adenine_CS"/>
</dbReference>
<dbReference type="GO" id="GO:1904047">
    <property type="term" value="F:S-adenosyl-L-methionine binding"/>
    <property type="evidence" value="ECO:0007669"/>
    <property type="project" value="TreeGrafter"/>
</dbReference>
<dbReference type="eggNOG" id="COG0338">
    <property type="taxonomic scope" value="Bacteria"/>
</dbReference>
<comment type="catalytic activity">
    <reaction evidence="6 8">
        <text>a 2'-deoxyadenosine in DNA + S-adenosyl-L-methionine = an N(6)-methyl-2'-deoxyadenosine in DNA + S-adenosyl-L-homocysteine + H(+)</text>
        <dbReference type="Rhea" id="RHEA:15197"/>
        <dbReference type="Rhea" id="RHEA-COMP:12418"/>
        <dbReference type="Rhea" id="RHEA-COMP:12419"/>
        <dbReference type="ChEBI" id="CHEBI:15378"/>
        <dbReference type="ChEBI" id="CHEBI:57856"/>
        <dbReference type="ChEBI" id="CHEBI:59789"/>
        <dbReference type="ChEBI" id="CHEBI:90615"/>
        <dbReference type="ChEBI" id="CHEBI:90616"/>
        <dbReference type="EC" id="2.1.1.72"/>
    </reaction>
</comment>
<comment type="similarity">
    <text evidence="1 8">Belongs to the N(4)/N(6)-methyltransferase family.</text>
</comment>
<dbReference type="GO" id="GO:0006298">
    <property type="term" value="P:mismatch repair"/>
    <property type="evidence" value="ECO:0007669"/>
    <property type="project" value="TreeGrafter"/>
</dbReference>
<dbReference type="OrthoDB" id="9805629at2"/>
<dbReference type="InterPro" id="IPR012327">
    <property type="entry name" value="MeTrfase_D12"/>
</dbReference>
<dbReference type="RefSeq" id="WP_015204165.1">
    <property type="nucleotide sequence ID" value="NC_019753.1"/>
</dbReference>
<dbReference type="PRINTS" id="PR00505">
    <property type="entry name" value="D12N6MTFRASE"/>
</dbReference>
<dbReference type="SUPFAM" id="SSF53335">
    <property type="entry name" value="S-adenosyl-L-methionine-dependent methyltransferases"/>
    <property type="match status" value="1"/>
</dbReference>
<dbReference type="PROSITE" id="PS00092">
    <property type="entry name" value="N6_MTASE"/>
    <property type="match status" value="1"/>
</dbReference>
<evidence type="ECO:0000256" key="6">
    <source>
        <dbReference type="ARBA" id="ARBA00047942"/>
    </source>
</evidence>
<keyword evidence="4 8" id="KW-0808">Transferase</keyword>